<dbReference type="Proteomes" id="UP000734218">
    <property type="component" value="Unassembled WGS sequence"/>
</dbReference>
<sequence>MKRLFGDTARGLVLATASTVALASVAHAQVAAPPPADQTGPATPGPIPAPTLPDTGVEQDGAGGLDDIVVTARRRNESAQDIPVAITALSGEQIAAYDLSSIEKVAALTPQFQVGRSAVGSGAQLTLRGIGSNSSSIGIEQSVAVIVDGVYYGNGRVISEGFFDLDRFELLKGPQALFFGKNATAGVISISTASPTNEFENITRVGYEFNAQQIYGEQIVSGPITDTLRARVALRLSEMLEGYTDGLSGPQTFNTRNLANGVLTPHVAPPGPRNSPQERELVGRVTVEWEPTDRFNAVLKMGGTIQTTNNPAWNNILFSCPGGSSQLQPTVRCRRDWFTYHSAMPADIAASFPIARDGRLRGEYRSIGATLTLNYDADWINFTAIGNYQRSKTYFLADSDYQQAVNQIWVTDDSRFRAVSFEGRAVTDLDGPINGLVGLLFQDTRRSVDQNVFAGNLEDTRKAPIDRYVSFGKVSATDGRTVSPYAQLTVTPIEQIELTGGVRYTHETKDSFFVHDTALLANYRVGQPVIADQTFTDWSPEATVTWKPTEDLTIYGAYRTAYKSGGFSNASAYLVTSRPQDLSFGPESASGFEAGFKATVLDNQLRFDVTAYTFLYEDLQIDFFNGQTFAFITTNAGSARTKGIEVQGEFAPRSIDGLTMRGSINYNRARYKDFIAPCYTGQSIAAGCNTTAFGGLGQDLSGVPTSVAPEWTGAFGVAYERPVAAGLVGAASVDTRYSSDYLGSPFGNPVTRQPDYWALDASLRVRSDDDRWQVALIGKNLTNEFWITGALDGSSTGFGTGTNNARPSDQRGFANVPRTVQLQLTMRY</sequence>
<proteinExistence type="inferred from homology"/>
<evidence type="ECO:0000256" key="14">
    <source>
        <dbReference type="SAM" id="SignalP"/>
    </source>
</evidence>
<organism evidence="17 18">
    <name type="scientific">Sphingomonas jejuensis</name>
    <dbReference type="NCBI Taxonomy" id="904715"/>
    <lineage>
        <taxon>Bacteria</taxon>
        <taxon>Pseudomonadati</taxon>
        <taxon>Pseudomonadota</taxon>
        <taxon>Alphaproteobacteria</taxon>
        <taxon>Sphingomonadales</taxon>
        <taxon>Sphingomonadaceae</taxon>
        <taxon>Sphingomonas</taxon>
    </lineage>
</organism>
<evidence type="ECO:0000256" key="9">
    <source>
        <dbReference type="ARBA" id="ARBA00023136"/>
    </source>
</evidence>
<feature type="domain" description="TonB-dependent receptor-like beta-barrel" evidence="15">
    <location>
        <begin position="361"/>
        <end position="781"/>
    </location>
</feature>
<dbReference type="Pfam" id="PF00593">
    <property type="entry name" value="TonB_dep_Rec_b-barrel"/>
    <property type="match status" value="1"/>
</dbReference>
<evidence type="ECO:0000256" key="4">
    <source>
        <dbReference type="ARBA" id="ARBA00022496"/>
    </source>
</evidence>
<dbReference type="Pfam" id="PF07715">
    <property type="entry name" value="Plug"/>
    <property type="match status" value="1"/>
</dbReference>
<gene>
    <name evidence="17" type="ORF">GGR88_000358</name>
</gene>
<dbReference type="InterPro" id="IPR036942">
    <property type="entry name" value="Beta-barrel_TonB_sf"/>
</dbReference>
<evidence type="ECO:0000259" key="15">
    <source>
        <dbReference type="Pfam" id="PF00593"/>
    </source>
</evidence>
<dbReference type="SUPFAM" id="SSF56935">
    <property type="entry name" value="Porins"/>
    <property type="match status" value="1"/>
</dbReference>
<keyword evidence="5 11" id="KW-0812">Transmembrane</keyword>
<dbReference type="InterPro" id="IPR039426">
    <property type="entry name" value="TonB-dep_rcpt-like"/>
</dbReference>
<comment type="similarity">
    <text evidence="11 12">Belongs to the TonB-dependent receptor family.</text>
</comment>
<evidence type="ECO:0000256" key="11">
    <source>
        <dbReference type="PROSITE-ProRule" id="PRU01360"/>
    </source>
</evidence>
<evidence type="ECO:0000256" key="6">
    <source>
        <dbReference type="ARBA" id="ARBA00023004"/>
    </source>
</evidence>
<keyword evidence="3 11" id="KW-1134">Transmembrane beta strand</keyword>
<evidence type="ECO:0000256" key="12">
    <source>
        <dbReference type="RuleBase" id="RU003357"/>
    </source>
</evidence>
<feature type="signal peptide" evidence="14">
    <location>
        <begin position="1"/>
        <end position="28"/>
    </location>
</feature>
<evidence type="ECO:0000313" key="18">
    <source>
        <dbReference type="Proteomes" id="UP000734218"/>
    </source>
</evidence>
<evidence type="ECO:0000259" key="16">
    <source>
        <dbReference type="Pfam" id="PF07715"/>
    </source>
</evidence>
<keyword evidence="14" id="KW-0732">Signal</keyword>
<evidence type="ECO:0000256" key="13">
    <source>
        <dbReference type="SAM" id="MobiDB-lite"/>
    </source>
</evidence>
<dbReference type="RefSeq" id="WP_167952393.1">
    <property type="nucleotide sequence ID" value="NZ_JAATJE010000001.1"/>
</dbReference>
<keyword evidence="18" id="KW-1185">Reference proteome</keyword>
<evidence type="ECO:0000256" key="10">
    <source>
        <dbReference type="ARBA" id="ARBA00023237"/>
    </source>
</evidence>
<evidence type="ECO:0000256" key="7">
    <source>
        <dbReference type="ARBA" id="ARBA00023065"/>
    </source>
</evidence>
<evidence type="ECO:0000256" key="2">
    <source>
        <dbReference type="ARBA" id="ARBA00022448"/>
    </source>
</evidence>
<keyword evidence="9 11" id="KW-0472">Membrane</keyword>
<comment type="caution">
    <text evidence="17">The sequence shown here is derived from an EMBL/GenBank/DDBJ whole genome shotgun (WGS) entry which is preliminary data.</text>
</comment>
<dbReference type="Gene3D" id="2.40.170.20">
    <property type="entry name" value="TonB-dependent receptor, beta-barrel domain"/>
    <property type="match status" value="1"/>
</dbReference>
<keyword evidence="8 12" id="KW-0798">TonB box</keyword>
<dbReference type="PANTHER" id="PTHR32552">
    <property type="entry name" value="FERRICHROME IRON RECEPTOR-RELATED"/>
    <property type="match status" value="1"/>
</dbReference>
<feature type="chain" id="PRO_5045460863" evidence="14">
    <location>
        <begin position="29"/>
        <end position="828"/>
    </location>
</feature>
<protein>
    <submittedName>
        <fullName evidence="17">Outer membrane receptor protein involved in Fe transport</fullName>
    </submittedName>
</protein>
<evidence type="ECO:0000256" key="3">
    <source>
        <dbReference type="ARBA" id="ARBA00022452"/>
    </source>
</evidence>
<evidence type="ECO:0000256" key="8">
    <source>
        <dbReference type="ARBA" id="ARBA00023077"/>
    </source>
</evidence>
<keyword evidence="10 11" id="KW-0998">Cell outer membrane</keyword>
<evidence type="ECO:0000256" key="5">
    <source>
        <dbReference type="ARBA" id="ARBA00022692"/>
    </source>
</evidence>
<accession>A0ABX0XI31</accession>
<feature type="domain" description="TonB-dependent receptor plug" evidence="16">
    <location>
        <begin position="79"/>
        <end position="187"/>
    </location>
</feature>
<keyword evidence="6" id="KW-0408">Iron</keyword>
<keyword evidence="2 11" id="KW-0813">Transport</keyword>
<keyword evidence="17" id="KW-0675">Receptor</keyword>
<dbReference type="PROSITE" id="PS52016">
    <property type="entry name" value="TONB_DEPENDENT_REC_3"/>
    <property type="match status" value="1"/>
</dbReference>
<dbReference type="PANTHER" id="PTHR32552:SF81">
    <property type="entry name" value="TONB-DEPENDENT OUTER MEMBRANE RECEPTOR"/>
    <property type="match status" value="1"/>
</dbReference>
<dbReference type="EMBL" id="JAATJE010000001">
    <property type="protein sequence ID" value="NJC32884.1"/>
    <property type="molecule type" value="Genomic_DNA"/>
</dbReference>
<name>A0ABX0XI31_9SPHN</name>
<keyword evidence="4" id="KW-0410">Iron transport</keyword>
<evidence type="ECO:0000256" key="1">
    <source>
        <dbReference type="ARBA" id="ARBA00004571"/>
    </source>
</evidence>
<keyword evidence="7" id="KW-0406">Ion transport</keyword>
<comment type="subcellular location">
    <subcellularLocation>
        <location evidence="1 11">Cell outer membrane</location>
        <topology evidence="1 11">Multi-pass membrane protein</topology>
    </subcellularLocation>
</comment>
<feature type="region of interest" description="Disordered" evidence="13">
    <location>
        <begin position="32"/>
        <end position="60"/>
    </location>
</feature>
<evidence type="ECO:0000313" key="17">
    <source>
        <dbReference type="EMBL" id="NJC32884.1"/>
    </source>
</evidence>
<dbReference type="InterPro" id="IPR000531">
    <property type="entry name" value="Beta-barrel_TonB"/>
</dbReference>
<reference evidence="17 18" key="1">
    <citation type="submission" date="2020-03" db="EMBL/GenBank/DDBJ databases">
        <title>Genomic Encyclopedia of Type Strains, Phase IV (KMG-IV): sequencing the most valuable type-strain genomes for metagenomic binning, comparative biology and taxonomic classification.</title>
        <authorList>
            <person name="Goeker M."/>
        </authorList>
    </citation>
    <scope>NUCLEOTIDE SEQUENCE [LARGE SCALE GENOMIC DNA]</scope>
    <source>
        <strain evidence="17 18">DSM 27651</strain>
    </source>
</reference>
<dbReference type="InterPro" id="IPR012910">
    <property type="entry name" value="Plug_dom"/>
</dbReference>